<evidence type="ECO:0000313" key="12">
    <source>
        <dbReference type="Proteomes" id="UP001595960"/>
    </source>
</evidence>
<evidence type="ECO:0000256" key="8">
    <source>
        <dbReference type="ARBA" id="ARBA00023136"/>
    </source>
</evidence>
<keyword evidence="12" id="KW-1185">Reference proteome</keyword>
<accession>A0ABV9R3Q3</accession>
<evidence type="ECO:0000256" key="1">
    <source>
        <dbReference type="ARBA" id="ARBA00004429"/>
    </source>
</evidence>
<keyword evidence="8 10" id="KW-0472">Membrane</keyword>
<evidence type="ECO:0000256" key="2">
    <source>
        <dbReference type="ARBA" id="ARBA00006413"/>
    </source>
</evidence>
<evidence type="ECO:0000256" key="3">
    <source>
        <dbReference type="ARBA" id="ARBA00022448"/>
    </source>
</evidence>
<feature type="transmembrane region" description="Helical" evidence="10">
    <location>
        <begin position="171"/>
        <end position="193"/>
    </location>
</feature>
<feature type="transmembrane region" description="Helical" evidence="10">
    <location>
        <begin position="377"/>
        <end position="395"/>
    </location>
</feature>
<comment type="caution">
    <text evidence="11">The sequence shown here is derived from an EMBL/GenBank/DDBJ whole genome shotgun (WGS) entry which is preliminary data.</text>
</comment>
<dbReference type="Proteomes" id="UP001595960">
    <property type="component" value="Unassembled WGS sequence"/>
</dbReference>
<proteinExistence type="inferred from homology"/>
<evidence type="ECO:0000256" key="6">
    <source>
        <dbReference type="ARBA" id="ARBA00022692"/>
    </source>
</evidence>
<evidence type="ECO:0000256" key="5">
    <source>
        <dbReference type="ARBA" id="ARBA00022519"/>
    </source>
</evidence>
<evidence type="ECO:0000256" key="10">
    <source>
        <dbReference type="SAM" id="Phobius"/>
    </source>
</evidence>
<feature type="transmembrane region" description="Helical" evidence="10">
    <location>
        <begin position="306"/>
        <end position="329"/>
    </location>
</feature>
<keyword evidence="6 10" id="KW-0812">Transmembrane</keyword>
<evidence type="ECO:0000256" key="7">
    <source>
        <dbReference type="ARBA" id="ARBA00022989"/>
    </source>
</evidence>
<dbReference type="EMBL" id="JBHSJC010000001">
    <property type="protein sequence ID" value="MFC4828445.1"/>
    <property type="molecule type" value="Genomic_DNA"/>
</dbReference>
<keyword evidence="5" id="KW-0997">Cell inner membrane</keyword>
<comment type="subcellular location">
    <subcellularLocation>
        <location evidence="1">Cell inner membrane</location>
        <topology evidence="1">Multi-pass membrane protein</topology>
    </subcellularLocation>
</comment>
<feature type="region of interest" description="Disordered" evidence="9">
    <location>
        <begin position="226"/>
        <end position="255"/>
    </location>
</feature>
<feature type="transmembrane region" description="Helical" evidence="10">
    <location>
        <begin position="55"/>
        <end position="74"/>
    </location>
</feature>
<feature type="transmembrane region" description="Helical" evidence="10">
    <location>
        <begin position="25"/>
        <end position="43"/>
    </location>
</feature>
<dbReference type="RefSeq" id="WP_204391541.1">
    <property type="nucleotide sequence ID" value="NZ_JAFBBW010000001.1"/>
</dbReference>
<evidence type="ECO:0000313" key="11">
    <source>
        <dbReference type="EMBL" id="MFC4828445.1"/>
    </source>
</evidence>
<keyword evidence="3" id="KW-0813">Transport</keyword>
<feature type="transmembrane region" description="Helical" evidence="10">
    <location>
        <begin position="275"/>
        <end position="294"/>
    </location>
</feature>
<feature type="transmembrane region" description="Helical" evidence="10">
    <location>
        <begin position="407"/>
        <end position="427"/>
    </location>
</feature>
<dbReference type="PANTHER" id="PTHR36106">
    <property type="entry name" value="ANAEROBIC C4-DICARBOXYLATE TRANSPORTER DCUB"/>
    <property type="match status" value="1"/>
</dbReference>
<evidence type="ECO:0000256" key="4">
    <source>
        <dbReference type="ARBA" id="ARBA00022475"/>
    </source>
</evidence>
<keyword evidence="4" id="KW-1003">Cell membrane</keyword>
<feature type="transmembrane region" description="Helical" evidence="10">
    <location>
        <begin position="341"/>
        <end position="365"/>
    </location>
</feature>
<sequence>MDVLVFVLEALVVVGAIIMGTRAGGVGVGLWGGLGTFVLVFVFQEAPGSPPAAAMAIILAVVTAAALMQAAGGIDWMVAVAARVIQRHPKQITLIAPLTAFAFSVGAGTSNIIYPLLPVIYDVSYKNGIRPSRPLSLTVVQSGSALAASPVSAAMAAMVTLTDTEPYNLGLTQILAITIPACVIGIVVTALVVNRLGKNLEDDPVVQAKIAAGELADWRVAEQTTTTVDAASTGEAGAVEANDGSDTTAGSATNAGGTATAPPVLTYTKRGRNSALTFFAGVVAIVLLGLFPGLRPSFPVEGGDPVPIDMTTTIVMVMFVVGVLILFIGRPDVKIVPDMSVFKAGMISAIALFGIAWLTATFIAAHEEVIVDTIGSWVNNYVFLFAVAVFLVAALTTSQSTATRTIVPIGLAAGLAPGVVTGMWAGALGGVYTLPANGTQIAAANFDLSGSTKLGTKLFDHSFFVPMLVLSVVTIVVGALIGALLFR</sequence>
<keyword evidence="7 10" id="KW-1133">Transmembrane helix</keyword>
<gene>
    <name evidence="11" type="ORF">ACFPER_06570</name>
</gene>
<dbReference type="PANTHER" id="PTHR36106:SF3">
    <property type="entry name" value="ANAEROBIC C4-DICARBOXYLATE TRANSPORTER DCUB"/>
    <property type="match status" value="1"/>
</dbReference>
<feature type="transmembrane region" description="Helical" evidence="10">
    <location>
        <begin position="463"/>
        <end position="486"/>
    </location>
</feature>
<feature type="transmembrane region" description="Helical" evidence="10">
    <location>
        <begin position="94"/>
        <end position="114"/>
    </location>
</feature>
<dbReference type="InterPro" id="IPR004668">
    <property type="entry name" value="Anaer_Dcu_memb_transpt"/>
</dbReference>
<comment type="similarity">
    <text evidence="2">Belongs to the DcuA/DcuB transporter (TC 2.A.13.1) family.</text>
</comment>
<name>A0ABV9R3Q3_9MICO</name>
<dbReference type="PIRSF" id="PIRSF004539">
    <property type="entry name" value="C4-dicrbxl_trns"/>
    <property type="match status" value="1"/>
</dbReference>
<evidence type="ECO:0000256" key="9">
    <source>
        <dbReference type="SAM" id="MobiDB-lite"/>
    </source>
</evidence>
<organism evidence="11 12">
    <name type="scientific">Agromyces aurantiacus</name>
    <dbReference type="NCBI Taxonomy" id="165814"/>
    <lineage>
        <taxon>Bacteria</taxon>
        <taxon>Bacillati</taxon>
        <taxon>Actinomycetota</taxon>
        <taxon>Actinomycetes</taxon>
        <taxon>Micrococcales</taxon>
        <taxon>Microbacteriaceae</taxon>
        <taxon>Agromyces</taxon>
    </lineage>
</organism>
<protein>
    <submittedName>
        <fullName evidence="11">Anaerobic C4-dicarboxylate transporter family protein</fullName>
    </submittedName>
</protein>
<dbReference type="Pfam" id="PF03605">
    <property type="entry name" value="DcuA_DcuB"/>
    <property type="match status" value="2"/>
</dbReference>
<reference evidence="12" key="1">
    <citation type="journal article" date="2019" name="Int. J. Syst. Evol. Microbiol.">
        <title>The Global Catalogue of Microorganisms (GCM) 10K type strain sequencing project: providing services to taxonomists for standard genome sequencing and annotation.</title>
        <authorList>
            <consortium name="The Broad Institute Genomics Platform"/>
            <consortium name="The Broad Institute Genome Sequencing Center for Infectious Disease"/>
            <person name="Wu L."/>
            <person name="Ma J."/>
        </authorList>
    </citation>
    <scope>NUCLEOTIDE SEQUENCE [LARGE SCALE GENOMIC DNA]</scope>
    <source>
        <strain evidence="12">CGMCC 1.12192</strain>
    </source>
</reference>